<dbReference type="EMBL" id="AHMT02000016">
    <property type="protein sequence ID" value="EQA63776.1"/>
    <property type="molecule type" value="Genomic_DNA"/>
</dbReference>
<dbReference type="GO" id="GO:0030170">
    <property type="term" value="F:pyridoxal phosphate binding"/>
    <property type="evidence" value="ECO:0007669"/>
    <property type="project" value="TreeGrafter"/>
</dbReference>
<dbReference type="FunFam" id="3.40.640.10:FF:000007">
    <property type="entry name" value="glycine dehydrogenase (Decarboxylating), mitochondrial"/>
    <property type="match status" value="1"/>
</dbReference>
<comment type="cofactor">
    <cofactor evidence="1 8 9">
        <name>pyridoxal 5'-phosphate</name>
        <dbReference type="ChEBI" id="CHEBI:597326"/>
    </cofactor>
</comment>
<feature type="domain" description="Glycine cleavage system P-protein N-terminal" evidence="10">
    <location>
        <begin position="28"/>
        <end position="453"/>
    </location>
</feature>
<dbReference type="Pfam" id="PF02347">
    <property type="entry name" value="GDC-P"/>
    <property type="match status" value="2"/>
</dbReference>
<comment type="function">
    <text evidence="2 8">The glycine cleavage system catalyzes the degradation of glycine. The P protein binds the alpha-amino group of glycine through its pyridoxal phosphate cofactor; CO(2) is released and the remaining methylamine moiety is then transferred to the lipoamide cofactor of the H protein.</text>
</comment>
<evidence type="ECO:0000256" key="1">
    <source>
        <dbReference type="ARBA" id="ARBA00001933"/>
    </source>
</evidence>
<comment type="subunit">
    <text evidence="6">Homodimer. The glycine cleavage system is composed of four proteins: P, T, L and H.</text>
</comment>
<keyword evidence="5 8" id="KW-0560">Oxidoreductase</keyword>
<protein>
    <recommendedName>
        <fullName evidence="8">Glycine dehydrogenase (decarboxylating)</fullName>
        <ecNumber evidence="8">1.4.4.2</ecNumber>
    </recommendedName>
    <alternativeName>
        <fullName evidence="8">Glycine cleavage system P-protein</fullName>
    </alternativeName>
    <alternativeName>
        <fullName evidence="8">Glycine decarboxylase</fullName>
    </alternativeName>
    <alternativeName>
        <fullName evidence="8">Glycine dehydrogenase (aminomethyl-transferring)</fullName>
    </alternativeName>
</protein>
<evidence type="ECO:0000259" key="10">
    <source>
        <dbReference type="Pfam" id="PF02347"/>
    </source>
</evidence>
<dbReference type="FunFam" id="3.40.640.10:FF:000005">
    <property type="entry name" value="Glycine dehydrogenase (decarboxylating), mitochondrial"/>
    <property type="match status" value="1"/>
</dbReference>
<dbReference type="GO" id="GO:0005960">
    <property type="term" value="C:glycine cleavage complex"/>
    <property type="evidence" value="ECO:0007669"/>
    <property type="project" value="TreeGrafter"/>
</dbReference>
<dbReference type="InterPro" id="IPR020581">
    <property type="entry name" value="GDC_P"/>
</dbReference>
<evidence type="ECO:0000256" key="3">
    <source>
        <dbReference type="ARBA" id="ARBA00010756"/>
    </source>
</evidence>
<dbReference type="NCBIfam" id="NF003346">
    <property type="entry name" value="PRK04366.1"/>
    <property type="match status" value="1"/>
</dbReference>
<dbReference type="NCBIfam" id="TIGR00461">
    <property type="entry name" value="gcvP"/>
    <property type="match status" value="1"/>
</dbReference>
<dbReference type="InterPro" id="IPR015424">
    <property type="entry name" value="PyrdxlP-dep_Trfase"/>
</dbReference>
<feature type="domain" description="Glycine cleavage system P-protein N-terminal" evidence="10">
    <location>
        <begin position="488"/>
        <end position="746"/>
    </location>
</feature>
<feature type="domain" description="Glycine dehydrogenase C-terminal" evidence="11">
    <location>
        <begin position="787"/>
        <end position="908"/>
    </location>
</feature>
<evidence type="ECO:0000256" key="4">
    <source>
        <dbReference type="ARBA" id="ARBA00022898"/>
    </source>
</evidence>
<keyword evidence="13" id="KW-1185">Reference proteome</keyword>
<organism evidence="12 13">
    <name type="scientific">Leptospira alexanderi serovar Manhao 3 str. L 60</name>
    <dbReference type="NCBI Taxonomy" id="1049759"/>
    <lineage>
        <taxon>Bacteria</taxon>
        <taxon>Pseudomonadati</taxon>
        <taxon>Spirochaetota</taxon>
        <taxon>Spirochaetia</taxon>
        <taxon>Leptospirales</taxon>
        <taxon>Leptospiraceae</taxon>
        <taxon>Leptospira</taxon>
    </lineage>
</organism>
<reference evidence="12" key="1">
    <citation type="submission" date="2013-05" db="EMBL/GenBank/DDBJ databases">
        <authorList>
            <person name="Harkins D.M."/>
            <person name="Durkin A.S."/>
            <person name="Brinkac L.M."/>
            <person name="Haft D.H."/>
            <person name="Selengut J.D."/>
            <person name="Sanka R."/>
            <person name="DePew J."/>
            <person name="Purushe J."/>
            <person name="Hartskeerl R.A."/>
            <person name="Ahmed A."/>
            <person name="van der Linden H."/>
            <person name="Goris M.G.A."/>
            <person name="Vinetz J.M."/>
            <person name="Sutton G.G."/>
            <person name="Nierman W.C."/>
            <person name="Fouts D.E."/>
        </authorList>
    </citation>
    <scope>NUCLEOTIDE SEQUENCE [LARGE SCALE GENOMIC DNA]</scope>
    <source>
        <strain evidence="12">L 60</strain>
    </source>
</reference>
<comment type="caution">
    <text evidence="12">The sequence shown here is derived from an EMBL/GenBank/DDBJ whole genome shotgun (WGS) entry which is preliminary data.</text>
</comment>
<accession>V6I1R2</accession>
<dbReference type="Gene3D" id="3.90.1150.10">
    <property type="entry name" value="Aspartate Aminotransferase, domain 1"/>
    <property type="match status" value="2"/>
</dbReference>
<dbReference type="GO" id="GO:0004375">
    <property type="term" value="F:glycine dehydrogenase (decarboxylating) activity"/>
    <property type="evidence" value="ECO:0007669"/>
    <property type="project" value="UniProtKB-EC"/>
</dbReference>
<evidence type="ECO:0000256" key="6">
    <source>
        <dbReference type="ARBA" id="ARBA00046415"/>
    </source>
</evidence>
<evidence type="ECO:0000256" key="2">
    <source>
        <dbReference type="ARBA" id="ARBA00003788"/>
    </source>
</evidence>
<name>V6I1R2_9LEPT</name>
<evidence type="ECO:0000259" key="11">
    <source>
        <dbReference type="Pfam" id="PF21478"/>
    </source>
</evidence>
<gene>
    <name evidence="8 12" type="primary">gcvP</name>
    <name evidence="12" type="ORF">LEP1GSC062_3809</name>
</gene>
<evidence type="ECO:0000256" key="8">
    <source>
        <dbReference type="HAMAP-Rule" id="MF_00711"/>
    </source>
</evidence>
<dbReference type="Proteomes" id="UP000018747">
    <property type="component" value="Unassembled WGS sequence"/>
</dbReference>
<dbReference type="GO" id="GO:0019464">
    <property type="term" value="P:glycine decarboxylation via glycine cleavage system"/>
    <property type="evidence" value="ECO:0007669"/>
    <property type="project" value="UniProtKB-UniRule"/>
</dbReference>
<dbReference type="PANTHER" id="PTHR11773">
    <property type="entry name" value="GLYCINE DEHYDROGENASE, DECARBOXYLATING"/>
    <property type="match status" value="1"/>
</dbReference>
<dbReference type="InterPro" id="IPR049315">
    <property type="entry name" value="GDC-P_N"/>
</dbReference>
<feature type="modified residue" description="N6-(pyridoxal phosphate)lysine" evidence="8 9">
    <location>
        <position position="715"/>
    </location>
</feature>
<dbReference type="PANTHER" id="PTHR11773:SF1">
    <property type="entry name" value="GLYCINE DEHYDROGENASE (DECARBOXYLATING), MITOCHONDRIAL"/>
    <property type="match status" value="1"/>
</dbReference>
<proteinExistence type="inferred from homology"/>
<evidence type="ECO:0000256" key="9">
    <source>
        <dbReference type="PIRSR" id="PIRSR603437-50"/>
    </source>
</evidence>
<dbReference type="EC" id="1.4.4.2" evidence="8"/>
<comment type="similarity">
    <text evidence="3 8">Belongs to the GcvP family.</text>
</comment>
<dbReference type="InterPro" id="IPR015421">
    <property type="entry name" value="PyrdxlP-dep_Trfase_major"/>
</dbReference>
<dbReference type="STRING" id="100053.GCA_002009845_03388"/>
<evidence type="ECO:0000256" key="5">
    <source>
        <dbReference type="ARBA" id="ARBA00023002"/>
    </source>
</evidence>
<dbReference type="Gene3D" id="3.40.640.10">
    <property type="entry name" value="Type I PLP-dependent aspartate aminotransferase-like (Major domain)"/>
    <property type="match status" value="2"/>
</dbReference>
<evidence type="ECO:0000256" key="7">
    <source>
        <dbReference type="ARBA" id="ARBA00049026"/>
    </source>
</evidence>
<dbReference type="Pfam" id="PF21478">
    <property type="entry name" value="GcvP2_C"/>
    <property type="match status" value="1"/>
</dbReference>
<dbReference type="InterPro" id="IPR003437">
    <property type="entry name" value="GcvP"/>
</dbReference>
<keyword evidence="4 8" id="KW-0663">Pyridoxal phosphate</keyword>
<dbReference type="InterPro" id="IPR049316">
    <property type="entry name" value="GDC-P_C"/>
</dbReference>
<sequence length="966" mass="106549">MNMNSTLQNQNITNLERVSTDPLDTFPRRHIGPDSQQIGKMLKKLGLSSLEELVDKAVPAGIRLKKELDLPKASTEHKILRDLKNIASQNQVFRSYIGAGYNACIIPGVIQRNILENPGWYTAYTPYQAEISQGRLEALLNFQTMIIDLTGLEISNASLLDEGTAAAEAMFLSYSVRKNETAKKFFVSELCHPQTIDVVVTRANPLGIEVEIGNHEILELNEDFFGVLLQYPATDGRIIDYTSFIQRAHNVGAISAVAADLLALTLLKSPGEMGADIALGSSQRFGLPLGFGGPHAGYFATKDEFKRSMPGRLIGVSKDSQGNPGLRLSLQTREQHIRRDKATSNICTAQVLLAVISSMYAVYHGPEGLKNIATRIHKFTSILADALKSSGFTISNDSFFDTITIQAGAKAKDILNRARSERINLREYKDGRIGIALDETVNFEDIKDLFKIFQVKQSDIEKLFSNSGNISDSFKRSTSYLTHPVFQSFHTETKMLRYIRKLESRDLSLTTSMIPLGSCTMKLNATTEMYPVTWPEFGAIHPFAPSEQTKGYKIIFEQLEKWLCEITGFAGVSLQPNAGSQGEYAGLLAIRRYHESRKEAHRNVCLIPISAHGTNPASAAMAGFKVVVVSCDQNGNVDLEDLKIKAEEHKNDLAALMITYPSTHGVFEESVKEICQIVHSRGGQVYMDGANMNAQVGLTSPGEIGADVCHLNLHKTFCIPHGGGGPGVGPIGVAKHLVPFLPGHVLVDNTTGNEHGAVSAAPWGSASILLISWIYIALMGSEGLTNATRISILNANYIAKRLEKAYPVLYKGKNGFVAHECILDVRPFKKSAEIEVEDVAKRLIDYGFHAPTMSFPVPGTLMIEPTESESLEELDRFCEAMLLIHQEIVDVQSGALDKTDNPLKNSPHTAAMVTSDRWDHLYPRERAAYPAVWTKNHKFWPYVGRVDNVYGDRNLVCSCLPIESYQ</sequence>
<evidence type="ECO:0000313" key="12">
    <source>
        <dbReference type="EMBL" id="EQA63776.1"/>
    </source>
</evidence>
<evidence type="ECO:0000313" key="13">
    <source>
        <dbReference type="Proteomes" id="UP000018747"/>
    </source>
</evidence>
<dbReference type="GO" id="GO:0016594">
    <property type="term" value="F:glycine binding"/>
    <property type="evidence" value="ECO:0007669"/>
    <property type="project" value="TreeGrafter"/>
</dbReference>
<dbReference type="InterPro" id="IPR015422">
    <property type="entry name" value="PyrdxlP-dep_Trfase_small"/>
</dbReference>
<dbReference type="FunFam" id="3.90.1150.10:FF:000025">
    <property type="entry name" value="Glycine cleavage system P protein"/>
    <property type="match status" value="1"/>
</dbReference>
<dbReference type="FunFam" id="3.90.1150.10:FF:000007">
    <property type="entry name" value="Glycine dehydrogenase (decarboxylating), mitochondrial"/>
    <property type="match status" value="1"/>
</dbReference>
<comment type="catalytic activity">
    <reaction evidence="7 8">
        <text>N(6)-[(R)-lipoyl]-L-lysyl-[glycine-cleavage complex H protein] + glycine + H(+) = N(6)-[(R)-S(8)-aminomethyldihydrolipoyl]-L-lysyl-[glycine-cleavage complex H protein] + CO2</text>
        <dbReference type="Rhea" id="RHEA:24304"/>
        <dbReference type="Rhea" id="RHEA-COMP:10494"/>
        <dbReference type="Rhea" id="RHEA-COMP:10495"/>
        <dbReference type="ChEBI" id="CHEBI:15378"/>
        <dbReference type="ChEBI" id="CHEBI:16526"/>
        <dbReference type="ChEBI" id="CHEBI:57305"/>
        <dbReference type="ChEBI" id="CHEBI:83099"/>
        <dbReference type="ChEBI" id="CHEBI:83143"/>
        <dbReference type="EC" id="1.4.4.2"/>
    </reaction>
</comment>
<dbReference type="GO" id="GO:0005829">
    <property type="term" value="C:cytosol"/>
    <property type="evidence" value="ECO:0007669"/>
    <property type="project" value="TreeGrafter"/>
</dbReference>
<dbReference type="AlphaFoldDB" id="V6I1R2"/>
<dbReference type="CDD" id="cd00613">
    <property type="entry name" value="GDC-P"/>
    <property type="match status" value="2"/>
</dbReference>
<dbReference type="SUPFAM" id="SSF53383">
    <property type="entry name" value="PLP-dependent transferases"/>
    <property type="match status" value="2"/>
</dbReference>
<dbReference type="HAMAP" id="MF_00711">
    <property type="entry name" value="GcvP"/>
    <property type="match status" value="1"/>
</dbReference>